<dbReference type="InterPro" id="IPR036188">
    <property type="entry name" value="FAD/NAD-bd_sf"/>
</dbReference>
<dbReference type="GO" id="GO:0016491">
    <property type="term" value="F:oxidoreductase activity"/>
    <property type="evidence" value="ECO:0007669"/>
    <property type="project" value="UniProtKB-KW"/>
</dbReference>
<dbReference type="AlphaFoldDB" id="A0A0W1RBL6"/>
<dbReference type="PRINTS" id="PR00469">
    <property type="entry name" value="PNDRDTASEII"/>
</dbReference>
<dbReference type="Gene3D" id="3.50.50.60">
    <property type="entry name" value="FAD/NAD(P)-binding domain"/>
    <property type="match status" value="1"/>
</dbReference>
<dbReference type="InterPro" id="IPR003953">
    <property type="entry name" value="FAD-dep_OxRdtase_2_FAD-bd"/>
</dbReference>
<keyword evidence="6" id="KW-1185">Reference proteome</keyword>
<dbReference type="EMBL" id="LOPU01000018">
    <property type="protein sequence ID" value="KTG10495.1"/>
    <property type="molecule type" value="Genomic_DNA"/>
</dbReference>
<dbReference type="Pfam" id="PF00890">
    <property type="entry name" value="FAD_binding_2"/>
    <property type="match status" value="1"/>
</dbReference>
<feature type="domain" description="FAD-dependent oxidoreductase 2 FAD-binding" evidence="4">
    <location>
        <begin position="5"/>
        <end position="37"/>
    </location>
</feature>
<accession>A0A0W1RBL6</accession>
<sequence>MDRYDVLVVGGGVAGLSAATFTARAGLDTVVVDDGNSILKRNAHLENVPGFPGGVNSRLFCEMQREQARRNGCSFVDGRVTALRRLDDEGFGATVENEDGTSRERYGTYVVAASWSDTSYLDSLGVDLRTAGSKTYIGDDGLGRTNVEGLYAAGRLTERYHQAVVAAGHGAQTAITLVHDSETPFYNDWVTPEGYFTDRGREVPPGCEEIDDDERRRREAESRETIQAFFAESHPDPQRTHPSLVDDE</sequence>
<proteinExistence type="predicted"/>
<name>A0A0W1RBL6_9EURY</name>
<evidence type="ECO:0000256" key="1">
    <source>
        <dbReference type="ARBA" id="ARBA00022630"/>
    </source>
</evidence>
<feature type="region of interest" description="Disordered" evidence="3">
    <location>
        <begin position="197"/>
        <end position="248"/>
    </location>
</feature>
<gene>
    <name evidence="5" type="ORF">AUR64_10030</name>
</gene>
<dbReference type="PRINTS" id="PR00368">
    <property type="entry name" value="FADPNR"/>
</dbReference>
<dbReference type="Proteomes" id="UP000054387">
    <property type="component" value="Unassembled WGS sequence"/>
</dbReference>
<dbReference type="STRING" id="1514971.AUR64_10030"/>
<evidence type="ECO:0000256" key="3">
    <source>
        <dbReference type="SAM" id="MobiDB-lite"/>
    </source>
</evidence>
<dbReference type="SUPFAM" id="SSF51905">
    <property type="entry name" value="FAD/NAD(P)-binding domain"/>
    <property type="match status" value="1"/>
</dbReference>
<comment type="caution">
    <text evidence="5">The sequence shown here is derived from an EMBL/GenBank/DDBJ whole genome shotgun (WGS) entry which is preliminary data.</text>
</comment>
<keyword evidence="1" id="KW-0285">Flavoprotein</keyword>
<evidence type="ECO:0000256" key="2">
    <source>
        <dbReference type="ARBA" id="ARBA00023002"/>
    </source>
</evidence>
<evidence type="ECO:0000259" key="4">
    <source>
        <dbReference type="Pfam" id="PF00890"/>
    </source>
</evidence>
<evidence type="ECO:0000313" key="5">
    <source>
        <dbReference type="EMBL" id="KTG10495.1"/>
    </source>
</evidence>
<organism evidence="5 6">
    <name type="scientific">Haloprofundus marisrubri</name>
    <dbReference type="NCBI Taxonomy" id="1514971"/>
    <lineage>
        <taxon>Archaea</taxon>
        <taxon>Methanobacteriati</taxon>
        <taxon>Methanobacteriota</taxon>
        <taxon>Stenosarchaea group</taxon>
        <taxon>Halobacteria</taxon>
        <taxon>Halobacteriales</taxon>
        <taxon>Haloferacaceae</taxon>
        <taxon>Haloprofundus</taxon>
    </lineage>
</organism>
<protein>
    <submittedName>
        <fullName evidence="5">Thioredoxin reductase</fullName>
    </submittedName>
</protein>
<feature type="compositionally biased region" description="Basic and acidic residues" evidence="3">
    <location>
        <begin position="213"/>
        <end position="224"/>
    </location>
</feature>
<dbReference type="PANTHER" id="PTHR48105">
    <property type="entry name" value="THIOREDOXIN REDUCTASE 1-RELATED-RELATED"/>
    <property type="match status" value="1"/>
</dbReference>
<reference evidence="5 6" key="1">
    <citation type="submission" date="2015-12" db="EMBL/GenBank/DDBJ databases">
        <title>Haloprofundus marisrubri gen. nov., sp. nov., an extremely halophilic archaeon isolated from the Discovery deep brine-seawater interface in the Red Sea.</title>
        <authorList>
            <person name="Zhang G."/>
            <person name="Stingl U."/>
            <person name="Rashid M."/>
        </authorList>
    </citation>
    <scope>NUCLEOTIDE SEQUENCE [LARGE SCALE GENOMIC DNA]</scope>
    <source>
        <strain evidence="5 6">SB9</strain>
    </source>
</reference>
<keyword evidence="2" id="KW-0560">Oxidoreductase</keyword>
<dbReference type="InterPro" id="IPR050097">
    <property type="entry name" value="Ferredoxin-NADP_redctase_2"/>
</dbReference>
<evidence type="ECO:0000313" key="6">
    <source>
        <dbReference type="Proteomes" id="UP000054387"/>
    </source>
</evidence>